<comment type="similarity">
    <text evidence="3 11">Belongs to the COPE family.</text>
</comment>
<keyword evidence="4 11" id="KW-0813">Transport</keyword>
<evidence type="ECO:0000256" key="6">
    <source>
        <dbReference type="ARBA" id="ARBA00022892"/>
    </source>
</evidence>
<keyword evidence="8 11" id="KW-0333">Golgi apparatus</keyword>
<dbReference type="Pfam" id="PF04733">
    <property type="entry name" value="Coatomer_E"/>
    <property type="match status" value="1"/>
</dbReference>
<dbReference type="GO" id="GO:0006888">
    <property type="term" value="P:endoplasmic reticulum to Golgi vesicle-mediated transport"/>
    <property type="evidence" value="ECO:0007669"/>
    <property type="project" value="TreeGrafter"/>
</dbReference>
<evidence type="ECO:0000256" key="9">
    <source>
        <dbReference type="ARBA" id="ARBA00023136"/>
    </source>
</evidence>
<protein>
    <recommendedName>
        <fullName evidence="11">Coatomer subunit epsilon</fullName>
    </recommendedName>
</protein>
<dbReference type="AlphaFoldDB" id="A0A2R6RZE3"/>
<dbReference type="GO" id="GO:0015031">
    <property type="term" value="P:protein transport"/>
    <property type="evidence" value="ECO:0007669"/>
    <property type="project" value="UniProtKB-UniRule"/>
</dbReference>
<keyword evidence="9 11" id="KW-0472">Membrane</keyword>
<dbReference type="GO" id="GO:0006891">
    <property type="term" value="P:intra-Golgi vesicle-mediated transport"/>
    <property type="evidence" value="ECO:0007669"/>
    <property type="project" value="TreeGrafter"/>
</dbReference>
<reference evidence="12 13" key="1">
    <citation type="submission" date="2018-02" db="EMBL/GenBank/DDBJ databases">
        <title>Genome sequence of the basidiomycete white-rot fungus Phlebia centrifuga.</title>
        <authorList>
            <person name="Granchi Z."/>
            <person name="Peng M."/>
            <person name="de Vries R.P."/>
            <person name="Hilden K."/>
            <person name="Makela M.R."/>
            <person name="Grigoriev I."/>
            <person name="Riley R."/>
        </authorList>
    </citation>
    <scope>NUCLEOTIDE SEQUENCE [LARGE SCALE GENOMIC DNA]</scope>
    <source>
        <strain evidence="12 13">FBCC195</strain>
    </source>
</reference>
<keyword evidence="10 11" id="KW-0968">Cytoplasmic vesicle</keyword>
<evidence type="ECO:0000313" key="13">
    <source>
        <dbReference type="Proteomes" id="UP000186601"/>
    </source>
</evidence>
<keyword evidence="6 11" id="KW-0931">ER-Golgi transport</keyword>
<evidence type="ECO:0000313" key="12">
    <source>
        <dbReference type="EMBL" id="PSS35387.1"/>
    </source>
</evidence>
<name>A0A2R6RZE3_9APHY</name>
<evidence type="ECO:0000256" key="8">
    <source>
        <dbReference type="ARBA" id="ARBA00023034"/>
    </source>
</evidence>
<dbReference type="InterPro" id="IPR011990">
    <property type="entry name" value="TPR-like_helical_dom_sf"/>
</dbReference>
<dbReference type="PIRSF" id="PIRSF016478">
    <property type="entry name" value="Coatomer_esu"/>
    <property type="match status" value="1"/>
</dbReference>
<proteinExistence type="inferred from homology"/>
<dbReference type="EMBL" id="MLYV02000134">
    <property type="protein sequence ID" value="PSS35387.1"/>
    <property type="molecule type" value="Genomic_DNA"/>
</dbReference>
<keyword evidence="13" id="KW-1185">Reference proteome</keyword>
<dbReference type="Gene3D" id="1.25.40.10">
    <property type="entry name" value="Tetratricopeptide repeat domain"/>
    <property type="match status" value="1"/>
</dbReference>
<sequence>MDSSELYHVKQQFVLGAYKTLVDLTLPDPSSPDYSPILIYQARAHIALNEPSSALSLVPSDSENIALKAVAALARYVDAKQEAQKDATLEELRDLCVEVEGDDVEGDERDKWLVRVLAGTAFARADEVEEALETLGAGTNNDNLEAVAVTVQVYLSIHRPDLAKKELERAKRWAEDDLLLQHIEASINLVTGADNYSDCNSFYTEQLANPSLTSPHLLTARGVTRLLRGEVSAAKSDLEEAVSQQGGTVDAETLGAMTVAAGLSQAKQNEADAEQLWSRLSSQYPTFPLVVDLAQKSTLFDELAARFEVPPLAVAAA</sequence>
<dbReference type="OrthoDB" id="310217at2759"/>
<gene>
    <name evidence="12" type="ORF">PHLCEN_2v1660</name>
</gene>
<evidence type="ECO:0000256" key="10">
    <source>
        <dbReference type="ARBA" id="ARBA00023329"/>
    </source>
</evidence>
<organism evidence="12 13">
    <name type="scientific">Hermanssonia centrifuga</name>
    <dbReference type="NCBI Taxonomy" id="98765"/>
    <lineage>
        <taxon>Eukaryota</taxon>
        <taxon>Fungi</taxon>
        <taxon>Dikarya</taxon>
        <taxon>Basidiomycota</taxon>
        <taxon>Agaricomycotina</taxon>
        <taxon>Agaricomycetes</taxon>
        <taxon>Polyporales</taxon>
        <taxon>Meruliaceae</taxon>
        <taxon>Hermanssonia</taxon>
    </lineage>
</organism>
<evidence type="ECO:0000256" key="3">
    <source>
        <dbReference type="ARBA" id="ARBA00008827"/>
    </source>
</evidence>
<dbReference type="InterPro" id="IPR006822">
    <property type="entry name" value="Coatomer_esu"/>
</dbReference>
<dbReference type="PANTHER" id="PTHR10805:SF0">
    <property type="entry name" value="COATOMER SUBUNIT EPSILON"/>
    <property type="match status" value="1"/>
</dbReference>
<comment type="function">
    <text evidence="11">The coatomer is a cytosolic protein complex that binds to dilysine motifs and reversibly associates with Golgi non-clathrin-coated vesicles, which further mediate biosynthetic protein transport from the ER, via the Golgi up to the trans Golgi network. The coatomer complex is required for budding from Golgi membranes, and is essential for the retrograde Golgi-to-ER transport of dilysine-tagged proteins.</text>
</comment>
<keyword evidence="7 11" id="KW-0653">Protein transport</keyword>
<comment type="caution">
    <text evidence="12">The sequence shown here is derived from an EMBL/GenBank/DDBJ whole genome shotgun (WGS) entry which is preliminary data.</text>
</comment>
<dbReference type="Proteomes" id="UP000186601">
    <property type="component" value="Unassembled WGS sequence"/>
</dbReference>
<dbReference type="GO" id="GO:0005198">
    <property type="term" value="F:structural molecule activity"/>
    <property type="evidence" value="ECO:0007669"/>
    <property type="project" value="UniProtKB-UniRule"/>
</dbReference>
<dbReference type="GO" id="GO:0030126">
    <property type="term" value="C:COPI vesicle coat"/>
    <property type="evidence" value="ECO:0007669"/>
    <property type="project" value="TreeGrafter"/>
</dbReference>
<evidence type="ECO:0000256" key="2">
    <source>
        <dbReference type="ARBA" id="ARBA00004347"/>
    </source>
</evidence>
<dbReference type="GO" id="GO:0000139">
    <property type="term" value="C:Golgi membrane"/>
    <property type="evidence" value="ECO:0007669"/>
    <property type="project" value="UniProtKB-SubCell"/>
</dbReference>
<dbReference type="STRING" id="98765.A0A2R6RZE3"/>
<accession>A0A2R6RZE3</accession>
<evidence type="ECO:0000256" key="11">
    <source>
        <dbReference type="PIRNR" id="PIRNR016478"/>
    </source>
</evidence>
<evidence type="ECO:0000256" key="1">
    <source>
        <dbReference type="ARBA" id="ARBA00004255"/>
    </source>
</evidence>
<dbReference type="GO" id="GO:0006890">
    <property type="term" value="P:retrograde vesicle-mediated transport, Golgi to endoplasmic reticulum"/>
    <property type="evidence" value="ECO:0007669"/>
    <property type="project" value="UniProtKB-UniRule"/>
</dbReference>
<comment type="subcellular location">
    <subcellularLocation>
        <location evidence="2">Cytoplasmic vesicle</location>
        <location evidence="2">COPI-coated vesicle membrane</location>
        <topology evidence="2">Peripheral membrane protein</topology>
        <orientation evidence="2">Cytoplasmic side</orientation>
    </subcellularLocation>
    <subcellularLocation>
        <location evidence="1">Golgi apparatus membrane</location>
        <topology evidence="1">Peripheral membrane protein</topology>
        <orientation evidence="1">Cytoplasmic side</orientation>
    </subcellularLocation>
</comment>
<evidence type="ECO:0000256" key="5">
    <source>
        <dbReference type="ARBA" id="ARBA00022490"/>
    </source>
</evidence>
<keyword evidence="5 11" id="KW-0963">Cytoplasm</keyword>
<evidence type="ECO:0000256" key="7">
    <source>
        <dbReference type="ARBA" id="ARBA00022927"/>
    </source>
</evidence>
<evidence type="ECO:0000256" key="4">
    <source>
        <dbReference type="ARBA" id="ARBA00022448"/>
    </source>
</evidence>
<dbReference type="PANTHER" id="PTHR10805">
    <property type="entry name" value="COATOMER SUBUNIT EPSILON"/>
    <property type="match status" value="1"/>
</dbReference>